<evidence type="ECO:0000313" key="3">
    <source>
        <dbReference type="Proteomes" id="UP000639338"/>
    </source>
</evidence>
<name>A0A834XUA7_APHGI</name>
<dbReference type="Proteomes" id="UP000639338">
    <property type="component" value="Unassembled WGS sequence"/>
</dbReference>
<accession>A0A834XUA7</accession>
<evidence type="ECO:0000313" key="2">
    <source>
        <dbReference type="EMBL" id="KAF7992637.1"/>
    </source>
</evidence>
<protein>
    <submittedName>
        <fullName evidence="2">Uncharacterized protein</fullName>
    </submittedName>
</protein>
<feature type="region of interest" description="Disordered" evidence="1">
    <location>
        <begin position="100"/>
        <end position="189"/>
    </location>
</feature>
<feature type="compositionally biased region" description="Basic and acidic residues" evidence="1">
    <location>
        <begin position="158"/>
        <end position="174"/>
    </location>
</feature>
<keyword evidence="3" id="KW-1185">Reference proteome</keyword>
<feature type="region of interest" description="Disordered" evidence="1">
    <location>
        <begin position="201"/>
        <end position="221"/>
    </location>
</feature>
<sequence>MESGSSSLKVDDEKKPYDSVELAYGTNELDPELNSVKEVSVYDQQQEVSNTADVIDFKNEIEENNVVQSEKLVVHENEQSELVERDNITEPINEDLPEINGEFCQQADPSSSNEENEIKNDVAEPEQAQLNIDFKPEENSVDIQQESDMPVLPNDDEVGIKEAQVLDDKNDENINKNTQAESSIQQSSNLPTIIEISQYQQPRTFCSTSSDSKEEDRVGKKPKKDVGFLIKRFEQMGTIKKLKK</sequence>
<proteinExistence type="predicted"/>
<comment type="caution">
    <text evidence="2">The sequence shown here is derived from an EMBL/GenBank/DDBJ whole genome shotgun (WGS) entry which is preliminary data.</text>
</comment>
<dbReference type="EMBL" id="JACMRX010000003">
    <property type="protein sequence ID" value="KAF7992637.1"/>
    <property type="molecule type" value="Genomic_DNA"/>
</dbReference>
<feature type="compositionally biased region" description="Polar residues" evidence="1">
    <location>
        <begin position="175"/>
        <end position="189"/>
    </location>
</feature>
<organism evidence="2 3">
    <name type="scientific">Aphidius gifuensis</name>
    <name type="common">Parasitoid wasp</name>
    <dbReference type="NCBI Taxonomy" id="684658"/>
    <lineage>
        <taxon>Eukaryota</taxon>
        <taxon>Metazoa</taxon>
        <taxon>Ecdysozoa</taxon>
        <taxon>Arthropoda</taxon>
        <taxon>Hexapoda</taxon>
        <taxon>Insecta</taxon>
        <taxon>Pterygota</taxon>
        <taxon>Neoptera</taxon>
        <taxon>Endopterygota</taxon>
        <taxon>Hymenoptera</taxon>
        <taxon>Apocrita</taxon>
        <taxon>Ichneumonoidea</taxon>
        <taxon>Braconidae</taxon>
        <taxon>Aphidiinae</taxon>
        <taxon>Aphidius</taxon>
    </lineage>
</organism>
<reference evidence="2 3" key="1">
    <citation type="submission" date="2020-08" db="EMBL/GenBank/DDBJ databases">
        <title>Aphidius gifuensis genome sequencing and assembly.</title>
        <authorList>
            <person name="Du Z."/>
        </authorList>
    </citation>
    <scope>NUCLEOTIDE SEQUENCE [LARGE SCALE GENOMIC DNA]</scope>
    <source>
        <strain evidence="2">YNYX2018</strain>
        <tissue evidence="2">Adults</tissue>
    </source>
</reference>
<dbReference type="AlphaFoldDB" id="A0A834XUA7"/>
<feature type="compositionally biased region" description="Polar residues" evidence="1">
    <location>
        <begin position="201"/>
        <end position="210"/>
    </location>
</feature>
<gene>
    <name evidence="2" type="ORF">HCN44_004981</name>
</gene>
<evidence type="ECO:0000256" key="1">
    <source>
        <dbReference type="SAM" id="MobiDB-lite"/>
    </source>
</evidence>